<dbReference type="PANTHER" id="PTHR43449">
    <property type="entry name" value="NUCLEOTIDYLTRANSFERASE"/>
    <property type="match status" value="1"/>
</dbReference>
<dbReference type="PANTHER" id="PTHR43449:SF3">
    <property type="entry name" value="POLYMERASE NUCLEOTIDYL TRANSFERASE DOMAIN-CONTAINING PROTEIN"/>
    <property type="match status" value="1"/>
</dbReference>
<dbReference type="InterPro" id="IPR002934">
    <property type="entry name" value="Polymerase_NTP_transf_dom"/>
</dbReference>
<dbReference type="GO" id="GO:0016779">
    <property type="term" value="F:nucleotidyltransferase activity"/>
    <property type="evidence" value="ECO:0007669"/>
    <property type="project" value="InterPro"/>
</dbReference>
<evidence type="ECO:0000313" key="3">
    <source>
        <dbReference type="Proteomes" id="UP000015502"/>
    </source>
</evidence>
<organism evidence="2 3">
    <name type="scientific">Thermococcus litoralis (strain ATCC 51850 / DSM 5473 / JCM 8560 / NS-C)</name>
    <dbReference type="NCBI Taxonomy" id="523849"/>
    <lineage>
        <taxon>Archaea</taxon>
        <taxon>Methanobacteriati</taxon>
        <taxon>Methanobacteriota</taxon>
        <taxon>Thermococci</taxon>
        <taxon>Thermococcales</taxon>
        <taxon>Thermococcaceae</taxon>
        <taxon>Thermococcus</taxon>
    </lineage>
</organism>
<dbReference type="AlphaFoldDB" id="H3ZLK2"/>
<dbReference type="Proteomes" id="UP000015502">
    <property type="component" value="Chromosome"/>
</dbReference>
<dbReference type="STRING" id="523849.OCC_01384"/>
<evidence type="ECO:0000259" key="1">
    <source>
        <dbReference type="Pfam" id="PF01909"/>
    </source>
</evidence>
<dbReference type="GeneID" id="16549362"/>
<dbReference type="Gene3D" id="3.30.460.10">
    <property type="entry name" value="Beta Polymerase, domain 2"/>
    <property type="match status" value="1"/>
</dbReference>
<dbReference type="KEGG" id="tlt:OCC_01384"/>
<dbReference type="RefSeq" id="WP_004067317.1">
    <property type="nucleotide sequence ID" value="NC_022084.1"/>
</dbReference>
<dbReference type="EMBL" id="CP006670">
    <property type="protein sequence ID" value="EHR79140.1"/>
    <property type="molecule type" value="Genomic_DNA"/>
</dbReference>
<name>H3ZLK2_THELN</name>
<dbReference type="OrthoDB" id="9287at2157"/>
<gene>
    <name evidence="2" type="ORF">OCC_01384</name>
</gene>
<protein>
    <submittedName>
        <fullName evidence="2">Nucleotidyltransferase</fullName>
    </submittedName>
</protein>
<evidence type="ECO:0000313" key="2">
    <source>
        <dbReference type="EMBL" id="EHR79140.1"/>
    </source>
</evidence>
<dbReference type="CDD" id="cd05403">
    <property type="entry name" value="NT_KNTase_like"/>
    <property type="match status" value="1"/>
</dbReference>
<sequence length="133" mass="15495">MNFKQLKEFVNRIVEHLNGEATVILFGSYARGDYNRASDFDIVVISNRLEKNPLKRTKELYALNKDFLPVDIIAYTREEFLRALENLSPTALDAVSYGKVLHDDGFYRIAKKKFEELKKKGLKKGKYWMMISP</sequence>
<keyword evidence="3" id="KW-1185">Reference proteome</keyword>
<feature type="domain" description="Polymerase nucleotidyl transferase" evidence="1">
    <location>
        <begin position="11"/>
        <end position="82"/>
    </location>
</feature>
<dbReference type="InterPro" id="IPR043519">
    <property type="entry name" value="NT_sf"/>
</dbReference>
<proteinExistence type="predicted"/>
<dbReference type="SUPFAM" id="SSF81301">
    <property type="entry name" value="Nucleotidyltransferase"/>
    <property type="match status" value="1"/>
</dbReference>
<accession>H3ZLK2</accession>
<reference evidence="2 3" key="1">
    <citation type="journal article" date="2012" name="J. Bacteriol.">
        <title>Genome sequence of the model hyperthermophilic archaeon Thermococcus litoralis NS-C.</title>
        <authorList>
            <person name="Gardner A.F."/>
            <person name="Kumar S."/>
            <person name="Perler F.B."/>
        </authorList>
    </citation>
    <scope>NUCLEOTIDE SEQUENCE [LARGE SCALE GENOMIC DNA]</scope>
    <source>
        <strain evidence="3">ATCC 51850 / DSM 5473 / JCM 8560 / NS-C</strain>
    </source>
</reference>
<dbReference type="HOGENOM" id="CLU_130257_9_0_2"/>
<dbReference type="Pfam" id="PF01909">
    <property type="entry name" value="NTP_transf_2"/>
    <property type="match status" value="1"/>
</dbReference>
<dbReference type="PaxDb" id="523849-OCC_01384"/>